<dbReference type="Proteomes" id="UP000008367">
    <property type="component" value="Unassembled WGS sequence"/>
</dbReference>
<name>A0A454CVD7_VIBHA</name>
<evidence type="ECO:0000313" key="2">
    <source>
        <dbReference type="Proteomes" id="UP000008367"/>
    </source>
</evidence>
<sequence>MSIAYSLPS</sequence>
<evidence type="ECO:0000313" key="1">
    <source>
        <dbReference type="EMBL" id="EKM30395.1"/>
    </source>
</evidence>
<comment type="caution">
    <text evidence="1">The sequence shown here is derived from an EMBL/GenBank/DDBJ whole genome shotgun (WGS) entry which is preliminary data.</text>
</comment>
<protein>
    <submittedName>
        <fullName evidence="1">Uncharacterized protein</fullName>
    </submittedName>
</protein>
<reference evidence="1 2" key="1">
    <citation type="submission" date="2012-10" db="EMBL/GenBank/DDBJ databases">
        <title>Genome sequence of Vibrio Cholerae HENC-02.</title>
        <authorList>
            <person name="Eppinger M."/>
            <person name="Hasan N.A."/>
            <person name="Sengamalay N."/>
            <person name="Hine E."/>
            <person name="Su Q."/>
            <person name="Daugherty S.C."/>
            <person name="Young S."/>
            <person name="Sadzewicz L."/>
            <person name="Tallon L."/>
            <person name="Cebula T.A."/>
            <person name="Ravel J."/>
            <person name="Colwell R.R."/>
        </authorList>
    </citation>
    <scope>NUCLEOTIDE SEQUENCE [LARGE SCALE GENOMIC DNA]</scope>
    <source>
        <strain evidence="1 2">HENC-02</strain>
    </source>
</reference>
<organism evidence="1 2">
    <name type="scientific">Vibrio harveyi</name>
    <name type="common">Beneckea harveyi</name>
    <dbReference type="NCBI Taxonomy" id="669"/>
    <lineage>
        <taxon>Bacteria</taxon>
        <taxon>Pseudomonadati</taxon>
        <taxon>Pseudomonadota</taxon>
        <taxon>Gammaproteobacteria</taxon>
        <taxon>Vibrionales</taxon>
        <taxon>Vibrionaceae</taxon>
        <taxon>Vibrio</taxon>
    </lineage>
</organism>
<proteinExistence type="predicted"/>
<accession>A0A454CVD7</accession>
<dbReference type="EMBL" id="AJSR01001671">
    <property type="protein sequence ID" value="EKM30395.1"/>
    <property type="molecule type" value="Genomic_DNA"/>
</dbReference>
<gene>
    <name evidence="1" type="ORF">VCHENC02_3872A</name>
</gene>
<feature type="non-terminal residue" evidence="1">
    <location>
        <position position="9"/>
    </location>
</feature>